<organism evidence="1">
    <name type="scientific">freshwater metagenome</name>
    <dbReference type="NCBI Taxonomy" id="449393"/>
    <lineage>
        <taxon>unclassified sequences</taxon>
        <taxon>metagenomes</taxon>
        <taxon>ecological metagenomes</taxon>
    </lineage>
</organism>
<proteinExistence type="predicted"/>
<dbReference type="EMBL" id="CAFBNN010000001">
    <property type="protein sequence ID" value="CAB4942669.1"/>
    <property type="molecule type" value="Genomic_DNA"/>
</dbReference>
<evidence type="ECO:0000313" key="1">
    <source>
        <dbReference type="EMBL" id="CAB4942669.1"/>
    </source>
</evidence>
<accession>A0A6J7JIN3</accession>
<sequence length="149" mass="16884">MIISFARFGPVIKPSWDLLIPRTSCITSVILNWVSTSIPFNVLITGKVVGKKPFQLSKFSRKVWAGIATKITSANSRTALISVVAFNSRGRSIPFRKRRLECRRLISRTTFLFLPQIKTCWPESTITWPRVVPQAPDPKTATFLICFPF</sequence>
<gene>
    <name evidence="1" type="ORF">UFOPK3797_00029</name>
</gene>
<reference evidence="1" key="1">
    <citation type="submission" date="2020-05" db="EMBL/GenBank/DDBJ databases">
        <authorList>
            <person name="Chiriac C."/>
            <person name="Salcher M."/>
            <person name="Ghai R."/>
            <person name="Kavagutti S V."/>
        </authorList>
    </citation>
    <scope>NUCLEOTIDE SEQUENCE</scope>
</reference>
<protein>
    <submittedName>
        <fullName evidence="1">Unannotated protein</fullName>
    </submittedName>
</protein>
<name>A0A6J7JIN3_9ZZZZ</name>
<dbReference type="AlphaFoldDB" id="A0A6J7JIN3"/>